<feature type="compositionally biased region" description="Low complexity" evidence="1">
    <location>
        <begin position="8"/>
        <end position="21"/>
    </location>
</feature>
<feature type="compositionally biased region" description="Low complexity" evidence="1">
    <location>
        <begin position="112"/>
        <end position="131"/>
    </location>
</feature>
<sequence length="131" mass="13497">MSGWARIGRAAPLPARPAPGGRPRRPRGLGKGGGRTRRPRGLRGKGEGGCEAAPSRGAGNCATSHDVPAQDRDHNTPARGPARRGPAPSAAPTRHGTQGTPYPYIRSKERLSSQSVTAASNAANSTLAMFA</sequence>
<feature type="compositionally biased region" description="Basic residues" evidence="1">
    <location>
        <begin position="22"/>
        <end position="43"/>
    </location>
</feature>
<feature type="compositionally biased region" description="Low complexity" evidence="1">
    <location>
        <begin position="77"/>
        <end position="94"/>
    </location>
</feature>
<evidence type="ECO:0000313" key="3">
    <source>
        <dbReference type="Proteomes" id="UP000638353"/>
    </source>
</evidence>
<gene>
    <name evidence="2" type="ORF">GCM10010334_46020</name>
</gene>
<comment type="caution">
    <text evidence="2">The sequence shown here is derived from an EMBL/GenBank/DDBJ whole genome shotgun (WGS) entry which is preliminary data.</text>
</comment>
<reference evidence="2" key="2">
    <citation type="submission" date="2020-09" db="EMBL/GenBank/DDBJ databases">
        <authorList>
            <person name="Sun Q."/>
            <person name="Ohkuma M."/>
        </authorList>
    </citation>
    <scope>NUCLEOTIDE SEQUENCE</scope>
    <source>
        <strain evidence="2">JCM 4637</strain>
    </source>
</reference>
<dbReference type="AlphaFoldDB" id="A0A918X0Q2"/>
<feature type="region of interest" description="Disordered" evidence="1">
    <location>
        <begin position="1"/>
        <end position="131"/>
    </location>
</feature>
<dbReference type="EMBL" id="BMVC01000009">
    <property type="protein sequence ID" value="GHD00940.1"/>
    <property type="molecule type" value="Genomic_DNA"/>
</dbReference>
<evidence type="ECO:0000256" key="1">
    <source>
        <dbReference type="SAM" id="MobiDB-lite"/>
    </source>
</evidence>
<name>A0A918X0Q2_9ACTN</name>
<protein>
    <submittedName>
        <fullName evidence="2">Uncharacterized protein</fullName>
    </submittedName>
</protein>
<organism evidence="2 3">
    <name type="scientific">Streptomyces finlayi</name>
    <dbReference type="NCBI Taxonomy" id="67296"/>
    <lineage>
        <taxon>Bacteria</taxon>
        <taxon>Bacillati</taxon>
        <taxon>Actinomycetota</taxon>
        <taxon>Actinomycetes</taxon>
        <taxon>Kitasatosporales</taxon>
        <taxon>Streptomycetaceae</taxon>
        <taxon>Streptomyces</taxon>
    </lineage>
</organism>
<accession>A0A918X0Q2</accession>
<evidence type="ECO:0000313" key="2">
    <source>
        <dbReference type="EMBL" id="GHD00940.1"/>
    </source>
</evidence>
<proteinExistence type="predicted"/>
<reference evidence="2" key="1">
    <citation type="journal article" date="2014" name="Int. J. Syst. Evol. Microbiol.">
        <title>Complete genome sequence of Corynebacterium casei LMG S-19264T (=DSM 44701T), isolated from a smear-ripened cheese.</title>
        <authorList>
            <consortium name="US DOE Joint Genome Institute (JGI-PGF)"/>
            <person name="Walter F."/>
            <person name="Albersmeier A."/>
            <person name="Kalinowski J."/>
            <person name="Ruckert C."/>
        </authorList>
    </citation>
    <scope>NUCLEOTIDE SEQUENCE</scope>
    <source>
        <strain evidence="2">JCM 4637</strain>
    </source>
</reference>
<dbReference type="Proteomes" id="UP000638353">
    <property type="component" value="Unassembled WGS sequence"/>
</dbReference>